<dbReference type="Gene3D" id="3.30.2220.20">
    <property type="entry name" value="Phage tail assembly chaperone gp13-like"/>
    <property type="match status" value="1"/>
</dbReference>
<dbReference type="Proteomes" id="UP000254821">
    <property type="component" value="Unassembled WGS sequence"/>
</dbReference>
<dbReference type="AlphaFoldDB" id="A0A377PM35"/>
<reference evidence="1 2" key="1">
    <citation type="submission" date="2018-06" db="EMBL/GenBank/DDBJ databases">
        <authorList>
            <consortium name="Pathogen Informatics"/>
            <person name="Doyle S."/>
        </authorList>
    </citation>
    <scope>NUCLEOTIDE SEQUENCE [LARGE SCALE GENOMIC DNA]</scope>
    <source>
        <strain evidence="1 2">NCTC8105</strain>
    </source>
</reference>
<proteinExistence type="predicted"/>
<accession>A0A377PM35</accession>
<protein>
    <submittedName>
        <fullName evidence="1">Phage tail assembly chaperone</fullName>
    </submittedName>
</protein>
<evidence type="ECO:0000313" key="1">
    <source>
        <dbReference type="EMBL" id="STQ81142.1"/>
    </source>
</evidence>
<evidence type="ECO:0000313" key="2">
    <source>
        <dbReference type="Proteomes" id="UP000254821"/>
    </source>
</evidence>
<organism evidence="1 2">
    <name type="scientific">Hafnia alvei</name>
    <dbReference type="NCBI Taxonomy" id="569"/>
    <lineage>
        <taxon>Bacteria</taxon>
        <taxon>Pseudomonadati</taxon>
        <taxon>Pseudomonadota</taxon>
        <taxon>Gammaproteobacteria</taxon>
        <taxon>Enterobacterales</taxon>
        <taxon>Hafniaceae</taxon>
        <taxon>Hafnia</taxon>
    </lineage>
</organism>
<dbReference type="RefSeq" id="WP_043494318.1">
    <property type="nucleotide sequence ID" value="NZ_CP139992.1"/>
</dbReference>
<dbReference type="Pfam" id="PF06222">
    <property type="entry name" value="Phage_TAC_1"/>
    <property type="match status" value="1"/>
</dbReference>
<dbReference type="InterPro" id="IPR010411">
    <property type="entry name" value="TAC_Gp13-like"/>
</dbReference>
<dbReference type="EMBL" id="UGHP01000001">
    <property type="protein sequence ID" value="STQ81142.1"/>
    <property type="molecule type" value="Genomic_DNA"/>
</dbReference>
<dbReference type="InterPro" id="IPR038556">
    <property type="entry name" value="TAC_Gp13-like_sf"/>
</dbReference>
<gene>
    <name evidence="1" type="ORF">NCTC8105_03319</name>
</gene>
<name>A0A377PM35_HAFAL</name>
<sequence length="135" mass="14886">MKNALRALALAPMSGFRTSVVSVPEWENVSVKLREPSGKAWLEWRQIINPEQNEDEDSQPLSAAQVAHRNMQADVVLFIDVLLDDNDQPVFTAEDKSQVEAIYGPVHARLLKQALDLSTSSATAEKKSETPALSS</sequence>